<evidence type="ECO:0000313" key="1">
    <source>
        <dbReference type="EMBL" id="AVO23157.1"/>
    </source>
</evidence>
<evidence type="ECO:0000313" key="2">
    <source>
        <dbReference type="Proteomes" id="UP000241502"/>
    </source>
</evidence>
<dbReference type="Proteomes" id="UP000241502">
    <property type="component" value="Segment"/>
</dbReference>
<accession>A0A2P1JUX1</accession>
<protein>
    <submittedName>
        <fullName evidence="1">Major capsid protein</fullName>
    </submittedName>
</protein>
<gene>
    <name evidence="1" type="ORF">RIVERRIDER_76</name>
</gene>
<reference evidence="1" key="1">
    <citation type="submission" date="2018-02" db="EMBL/GenBank/DDBJ databases">
        <authorList>
            <person name="Miller M."/>
            <person name="Deiulio A."/>
            <person name="Douthitt C."/>
            <person name="McMahon J."/>
            <person name="Holland C."/>
            <person name="Wiersma-Koch H."/>
            <person name="Turechek W."/>
            <person name="D'Elia T."/>
        </authorList>
    </citation>
    <scope>NUCLEOTIDE SEQUENCE [LARGE SCALE GENOMIC DNA]</scope>
</reference>
<dbReference type="Pfam" id="PF25209">
    <property type="entry name" value="Phage_capsid_4"/>
    <property type="match status" value="1"/>
</dbReference>
<dbReference type="NCBIfam" id="TIGR04387">
    <property type="entry name" value="capsid_maj_N4"/>
    <property type="match status" value="1"/>
</dbReference>
<dbReference type="EMBL" id="MG983743">
    <property type="protein sequence ID" value="AVO23157.1"/>
    <property type="molecule type" value="Genomic_DNA"/>
</dbReference>
<organism evidence="1 2">
    <name type="scientific">Xanthomonas phage RiverRider</name>
    <dbReference type="NCBI Taxonomy" id="2108116"/>
    <lineage>
        <taxon>Viruses</taxon>
        <taxon>Duplodnaviria</taxon>
        <taxon>Heunggongvirae</taxon>
        <taxon>Uroviricota</taxon>
        <taxon>Caudoviricetes</taxon>
        <taxon>Schitoviridae</taxon>
        <taxon>Riverridervirus</taxon>
        <taxon>Riverridervirus riverrider</taxon>
    </lineage>
</organism>
<keyword evidence="2" id="KW-1185">Reference proteome</keyword>
<proteinExistence type="predicted"/>
<name>A0A2P1JUX1_9CAUD</name>
<sequence length="411" mass="45154">MPLNYNAPAEGDKSSIDGAGSDQMNTFMWLKKSIIESRRDQYFMPLANVTNMPKNYGKKIKVYYYVPLLDDRNINDQGIDANGVSIANGNLYGSSKDIGVITSKLPTLTENGGRVNRVGFTRLEREGSLHKFGFFYEWTQESVDFDSDDELKDHLSRELMNGAVQLTEAVLQADLLSMAGTVFYAGAATNDGEVTGEVTPAANGNPEIPASLVDYRLLMRLDQTLTDLRTPTQTTIITGSRLIDTKVIGATRVIYVGSELAPLLKGMTDLFGNKAFVEIQHYGNAGTIMNGEIGTIDSFRIIQVPEMLHWAAKGAEVGNNPGYRSSTNSAGEERYDIFPMLVVGDDAFTTIGFQTDGKTVKFSVITKVPGKDTADRNDPYGETGFSSIKWYYGILIKRPERLGLIKTVAPI</sequence>